<dbReference type="Proteomes" id="UP000671995">
    <property type="component" value="Chromosome"/>
</dbReference>
<keyword evidence="1" id="KW-0472">Membrane</keyword>
<evidence type="ECO:0000313" key="2">
    <source>
        <dbReference type="EMBL" id="QTQ10953.1"/>
    </source>
</evidence>
<evidence type="ECO:0000313" key="3">
    <source>
        <dbReference type="Proteomes" id="UP000671995"/>
    </source>
</evidence>
<dbReference type="EMBL" id="CP054257">
    <property type="protein sequence ID" value="QTQ10953.1"/>
    <property type="molecule type" value="Genomic_DNA"/>
</dbReference>
<reference evidence="2" key="2">
    <citation type="journal article" date="2021" name="Microbiol. Resour. Announc.">
        <title>Complete Genome Sequences of Three Human Oral Treponema parvum Isolates.</title>
        <authorList>
            <person name="Zeng H."/>
            <person name="Watt R.M."/>
        </authorList>
    </citation>
    <scope>NUCLEOTIDE SEQUENCE</scope>
    <source>
        <strain evidence="2">ATCC 700773</strain>
    </source>
</reference>
<protein>
    <submittedName>
        <fullName evidence="2">Uncharacterized protein</fullName>
    </submittedName>
</protein>
<name>A0A975EY16_9SPIR</name>
<sequence length="135" mass="15098">MEYIVMGISSAVIIAALMYFGNIYKKPKFRSSSENIPRKIISVCPLCQTSLLTGENLYSKVYRPMTVPDQRCTVSGCPYCYPKCAPNLKRICPVCHKAVPSTGYLIARLFNKPDGKKHVHVLGCTECFKNAKKNT</sequence>
<feature type="transmembrane region" description="Helical" evidence="1">
    <location>
        <begin position="6"/>
        <end position="24"/>
    </location>
</feature>
<accession>A0A975EY16</accession>
<organism evidence="2 3">
    <name type="scientific">Treponema parvum</name>
    <dbReference type="NCBI Taxonomy" id="138851"/>
    <lineage>
        <taxon>Bacteria</taxon>
        <taxon>Pseudomonadati</taxon>
        <taxon>Spirochaetota</taxon>
        <taxon>Spirochaetia</taxon>
        <taxon>Spirochaetales</taxon>
        <taxon>Treponemataceae</taxon>
        <taxon>Treponema</taxon>
    </lineage>
</organism>
<gene>
    <name evidence="2" type="ORF">HRI96_01320</name>
</gene>
<reference evidence="2" key="1">
    <citation type="submission" date="2020-05" db="EMBL/GenBank/DDBJ databases">
        <authorList>
            <person name="Zeng H."/>
            <person name="Chan Y.K."/>
            <person name="Watt R.M."/>
        </authorList>
    </citation>
    <scope>NUCLEOTIDE SEQUENCE</scope>
    <source>
        <strain evidence="2">ATCC 700773</strain>
    </source>
</reference>
<dbReference type="RefSeq" id="WP_210117746.1">
    <property type="nucleotide sequence ID" value="NZ_CP054257.1"/>
</dbReference>
<dbReference type="AlphaFoldDB" id="A0A975EY16"/>
<evidence type="ECO:0000256" key="1">
    <source>
        <dbReference type="SAM" id="Phobius"/>
    </source>
</evidence>
<keyword evidence="1" id="KW-0812">Transmembrane</keyword>
<proteinExistence type="predicted"/>
<keyword evidence="1" id="KW-1133">Transmembrane helix</keyword>